<proteinExistence type="predicted"/>
<reference evidence="1 2" key="2">
    <citation type="journal article" date="2011" name="Mol. Biol. Evol.">
        <title>Unity in variety--the pan-genome of the Chlamydiae.</title>
        <authorList>
            <person name="Collingro A."/>
            <person name="Tischler P."/>
            <person name="Weinmaier T."/>
            <person name="Penz T."/>
            <person name="Heinz E."/>
            <person name="Brunham R.C."/>
            <person name="Read T.D."/>
            <person name="Bavoil P.M."/>
            <person name="Sachse K."/>
            <person name="Kahane S."/>
            <person name="Friedman M.G."/>
            <person name="Rattei T."/>
            <person name="Myers G.S."/>
            <person name="Horn M."/>
        </authorList>
    </citation>
    <scope>NUCLEOTIDE SEQUENCE [LARGE SCALE GENOMIC DNA]</scope>
    <source>
        <strain evidence="2">ATCC VR-1471 / Z</strain>
    </source>
</reference>
<dbReference type="SUPFAM" id="SSF53448">
    <property type="entry name" value="Nucleotide-diphospho-sugar transferases"/>
    <property type="match status" value="1"/>
</dbReference>
<name>F8L5D1_SIMNZ</name>
<protein>
    <recommendedName>
        <fullName evidence="3">Glycosyltransferase 2-like domain-containing protein</fullName>
    </recommendedName>
</protein>
<reference key="1">
    <citation type="journal article" date="2011" name="Mol. Biol. Evol.">
        <title>Unity in variety -- the pan-genome of the Chlamydiae.</title>
        <authorList>
            <person name="Collingro A."/>
            <person name="Tischler P."/>
            <person name="Weinmaier T."/>
            <person name="Penz T."/>
            <person name="Heinz E."/>
            <person name="Brunham R.C."/>
            <person name="Read T.D."/>
            <person name="Bavoil P.M."/>
            <person name="Sachse K."/>
            <person name="Kahane S."/>
            <person name="Friedman M.G."/>
            <person name="Rattei T."/>
            <person name="Myers G.S.A."/>
            <person name="Horn M."/>
        </authorList>
    </citation>
    <scope>NUCLEOTIDE SEQUENCE</scope>
    <source>
        <strain>Z</strain>
    </source>
</reference>
<gene>
    <name evidence="1" type="ordered locus">SNE_A01460</name>
</gene>
<evidence type="ECO:0000313" key="2">
    <source>
        <dbReference type="Proteomes" id="UP000000496"/>
    </source>
</evidence>
<accession>F8L5D1</accession>
<organism evidence="1 2">
    <name type="scientific">Simkania negevensis (strain ATCC VR-1471 / DSM 27360 / Z)</name>
    <dbReference type="NCBI Taxonomy" id="331113"/>
    <lineage>
        <taxon>Bacteria</taxon>
        <taxon>Pseudomonadati</taxon>
        <taxon>Chlamydiota</taxon>
        <taxon>Chlamydiia</taxon>
        <taxon>Parachlamydiales</taxon>
        <taxon>Simkaniaceae</taxon>
        <taxon>Simkania</taxon>
    </lineage>
</organism>
<dbReference type="RefSeq" id="WP_013942490.1">
    <property type="nucleotide sequence ID" value="NC_015713.1"/>
</dbReference>
<dbReference type="InterPro" id="IPR029044">
    <property type="entry name" value="Nucleotide-diphossugar_trans"/>
</dbReference>
<dbReference type="KEGG" id="sng:SNE_A01460"/>
<dbReference type="Proteomes" id="UP000000496">
    <property type="component" value="Chromosome gsn.131"/>
</dbReference>
<dbReference type="HOGENOM" id="CLU_800795_0_0_0"/>
<dbReference type="EMBL" id="FR872582">
    <property type="protein sequence ID" value="CCB88023.1"/>
    <property type="molecule type" value="Genomic_DNA"/>
</dbReference>
<dbReference type="AlphaFoldDB" id="F8L5D1"/>
<evidence type="ECO:0000313" key="1">
    <source>
        <dbReference type="EMBL" id="CCB88023.1"/>
    </source>
</evidence>
<sequence>MSEFYISIVAASRNDDHGGRLLERMQAFIDGVIAQSKRHGLPVELIIVEWNPPEDRPYLNEVLKVPADKGGSEVRMIRVSKKLHDALDHSNNLPLFQMYAKNIGIRRARGDYVIATNIDIIFSDELFSYFKKRKLKPGVIYRVDRLDIPSDLPEEEPFENVLEFCHGKFFRINGRFGTKILDEKTKKFKHTVLKKFLNIFDDFKMRMKKVPKLFRKLKSKNVSDWDRWKTLVIHVLKLFRDTFREIQILRPFRFRIVIKKIFLKRSKLNYCLIPHSNGCGDFNLISRKGWEALRGYPEWTIFSWHIDSVFLYQAIFSEFKERNFGQARPIYHIEHGKGSGYTPEGFQALLNRLDEKKIPYLDMPAFKQHLTAMKTAKEFSKTLLYNNEDWGMLHEDLEEVFM</sequence>
<dbReference type="OrthoDB" id="7363441at2"/>
<keyword evidence="2" id="KW-1185">Reference proteome</keyword>
<dbReference type="eggNOG" id="ENOG5033XD7">
    <property type="taxonomic scope" value="Bacteria"/>
</dbReference>
<evidence type="ECO:0008006" key="3">
    <source>
        <dbReference type="Google" id="ProtNLM"/>
    </source>
</evidence>
<dbReference type="STRING" id="331113.SNE_A01460"/>